<evidence type="ECO:0000313" key="1">
    <source>
        <dbReference type="EMBL" id="KAG4304916.1"/>
    </source>
</evidence>
<comment type="caution">
    <text evidence="1">The sequence shown here is derived from an EMBL/GenBank/DDBJ whole genome shotgun (WGS) entry which is preliminary data.</text>
</comment>
<sequence>MAQGFVNRSSARALVHTPRLGRRKCAFFCQPRRDTVERQILPSAICFVRRQRQPGFKQAQPAPRVCSALHGKSLRGAALWQRRSLAARRSASLRVLRAATRLLYARRARPARARGHPCVCVGGGVYGAHCAGAHMALGEHLCSIGAHGARGVFRQAPPRTPPPVWSTGVPLHGVPLHPMRNTGVPPPPVPPPMTPPPRPPLLNVAPTESTCSAGGAGGAARRCQEPARGAAARQSTAVAAEPAAPV</sequence>
<name>A0ACB7CBI9_9ASCO</name>
<organism evidence="1 2">
    <name type="scientific">Pneumocystis oryctolagi</name>
    <dbReference type="NCBI Taxonomy" id="42067"/>
    <lineage>
        <taxon>Eukaryota</taxon>
        <taxon>Fungi</taxon>
        <taxon>Dikarya</taxon>
        <taxon>Ascomycota</taxon>
        <taxon>Taphrinomycotina</taxon>
        <taxon>Pneumocystomycetes</taxon>
        <taxon>Pneumocystaceae</taxon>
        <taxon>Pneumocystis</taxon>
    </lineage>
</organism>
<gene>
    <name evidence="1" type="ORF">PORY_001591</name>
</gene>
<reference evidence="1 2" key="1">
    <citation type="journal article" date="2021" name="Commun. Biol.">
        <title>Genomic insights into the host specific adaptation of the Pneumocystis genus.</title>
        <authorList>
            <person name="Cisse O.H."/>
            <person name="Ma L."/>
            <person name="Dekker J.P."/>
            <person name="Khil P.P."/>
            <person name="Youn J.-H."/>
            <person name="Brenchley J.M."/>
            <person name="Blair R."/>
            <person name="Pahar B."/>
            <person name="Chabe M."/>
            <person name="Van Rompay K.K.A."/>
            <person name="Keesler R."/>
            <person name="Sukura A."/>
            <person name="Hirsch V."/>
            <person name="Kutty G."/>
            <person name="Liu Y."/>
            <person name="Peng L."/>
            <person name="Chen J."/>
            <person name="Song J."/>
            <person name="Weissenbacher-Lang C."/>
            <person name="Xu J."/>
            <person name="Upham N.S."/>
            <person name="Stajich J.E."/>
            <person name="Cuomo C.A."/>
            <person name="Cushion M.T."/>
            <person name="Kovacs J.A."/>
        </authorList>
    </citation>
    <scope>NUCLEOTIDE SEQUENCE [LARGE SCALE GENOMIC DNA]</scope>
    <source>
        <strain evidence="1 2">RABM</strain>
    </source>
</reference>
<dbReference type="EMBL" id="JABTEG010000005">
    <property type="protein sequence ID" value="KAG4304916.1"/>
    <property type="molecule type" value="Genomic_DNA"/>
</dbReference>
<protein>
    <submittedName>
        <fullName evidence="1">Uncharacterized protein</fullName>
    </submittedName>
</protein>
<keyword evidence="2" id="KW-1185">Reference proteome</keyword>
<accession>A0ACB7CBI9</accession>
<dbReference type="Proteomes" id="UP000768646">
    <property type="component" value="Unassembled WGS sequence"/>
</dbReference>
<evidence type="ECO:0000313" key="2">
    <source>
        <dbReference type="Proteomes" id="UP000768646"/>
    </source>
</evidence>
<proteinExistence type="predicted"/>